<dbReference type="GO" id="GO:0016762">
    <property type="term" value="F:xyloglucan:xyloglucosyl transferase activity"/>
    <property type="evidence" value="ECO:0007669"/>
    <property type="project" value="UniProtKB-EC"/>
</dbReference>
<feature type="domain" description="GH16" evidence="14">
    <location>
        <begin position="30"/>
        <end position="224"/>
    </location>
</feature>
<dbReference type="Pfam" id="PF06955">
    <property type="entry name" value="XET_C"/>
    <property type="match status" value="1"/>
</dbReference>
<dbReference type="PROSITE" id="PS01034">
    <property type="entry name" value="GH16_1"/>
    <property type="match status" value="1"/>
</dbReference>
<evidence type="ECO:0000259" key="14">
    <source>
        <dbReference type="PROSITE" id="PS51762"/>
    </source>
</evidence>
<dbReference type="FunFam" id="2.60.120.200:FF:000025">
    <property type="entry name" value="Xyloglucan endotransglucosylase/hydrolase"/>
    <property type="match status" value="1"/>
</dbReference>
<feature type="active site" description="Proton donor" evidence="10">
    <location>
        <position position="110"/>
    </location>
</feature>
<evidence type="ECO:0000256" key="6">
    <source>
        <dbReference type="ARBA" id="ARBA00022801"/>
    </source>
</evidence>
<proteinExistence type="inferred from homology"/>
<evidence type="ECO:0000256" key="8">
    <source>
        <dbReference type="ARBA" id="ARBA00023180"/>
    </source>
</evidence>
<comment type="caution">
    <text evidence="15">The sequence shown here is derived from an EMBL/GenBank/DDBJ whole genome shotgun (WGS) entry which is preliminary data.</text>
</comment>
<keyword evidence="4 13" id="KW-0808">Transferase</keyword>
<dbReference type="EC" id="2.4.1.207" evidence="13"/>
<feature type="chain" id="PRO_5035489604" description="Xyloglucan endotransglucosylase/hydrolase" evidence="13">
    <location>
        <begin position="34"/>
        <end position="301"/>
    </location>
</feature>
<keyword evidence="3 13" id="KW-0964">Secreted</keyword>
<gene>
    <name evidence="15" type="ORF">FNV43_RR03245</name>
</gene>
<keyword evidence="5 13" id="KW-0732">Signal</keyword>
<evidence type="ECO:0000256" key="11">
    <source>
        <dbReference type="PIRSR" id="PIRSR005604-2"/>
    </source>
</evidence>
<dbReference type="EMBL" id="VOIH02000002">
    <property type="protein sequence ID" value="KAF3452812.1"/>
    <property type="molecule type" value="Genomic_DNA"/>
</dbReference>
<evidence type="ECO:0000313" key="16">
    <source>
        <dbReference type="Proteomes" id="UP000796880"/>
    </source>
</evidence>
<dbReference type="InterPro" id="IPR016455">
    <property type="entry name" value="XTH"/>
</dbReference>
<dbReference type="InterPro" id="IPR008263">
    <property type="entry name" value="GH16_AS"/>
</dbReference>
<dbReference type="SUPFAM" id="SSF49899">
    <property type="entry name" value="Concanavalin A-like lectins/glucanases"/>
    <property type="match status" value="1"/>
</dbReference>
<accession>A0A8K0MNQ0</accession>
<evidence type="ECO:0000313" key="15">
    <source>
        <dbReference type="EMBL" id="KAF3452812.1"/>
    </source>
</evidence>
<dbReference type="Gene3D" id="2.60.120.200">
    <property type="match status" value="1"/>
</dbReference>
<feature type="active site" description="Proton donor" evidence="10">
    <location>
        <position position="114"/>
    </location>
</feature>
<dbReference type="PIRSF" id="PIRSF005604">
    <property type="entry name" value="XET"/>
    <property type="match status" value="1"/>
</dbReference>
<comment type="similarity">
    <text evidence="13">Belongs to the glycosyl hydrolase 16 family.</text>
</comment>
<dbReference type="AlphaFoldDB" id="A0A8K0MNQ0"/>
<organism evidence="15 16">
    <name type="scientific">Rhamnella rubrinervis</name>
    <dbReference type="NCBI Taxonomy" id="2594499"/>
    <lineage>
        <taxon>Eukaryota</taxon>
        <taxon>Viridiplantae</taxon>
        <taxon>Streptophyta</taxon>
        <taxon>Embryophyta</taxon>
        <taxon>Tracheophyta</taxon>
        <taxon>Spermatophyta</taxon>
        <taxon>Magnoliopsida</taxon>
        <taxon>eudicotyledons</taxon>
        <taxon>Gunneridae</taxon>
        <taxon>Pentapetalae</taxon>
        <taxon>rosids</taxon>
        <taxon>fabids</taxon>
        <taxon>Rosales</taxon>
        <taxon>Rhamnaceae</taxon>
        <taxon>rhamnoid group</taxon>
        <taxon>Rhamneae</taxon>
        <taxon>Rhamnella</taxon>
    </lineage>
</organism>
<evidence type="ECO:0000256" key="13">
    <source>
        <dbReference type="RuleBase" id="RU361120"/>
    </source>
</evidence>
<dbReference type="InterPro" id="IPR000757">
    <property type="entry name" value="Beta-glucanase-like"/>
</dbReference>
<dbReference type="Proteomes" id="UP000796880">
    <property type="component" value="Unassembled WGS sequence"/>
</dbReference>
<keyword evidence="9 13" id="KW-0326">Glycosidase</keyword>
<evidence type="ECO:0000256" key="9">
    <source>
        <dbReference type="ARBA" id="ARBA00023295"/>
    </source>
</evidence>
<protein>
    <recommendedName>
        <fullName evidence="13">Xyloglucan endotransglucosylase/hydrolase</fullName>
        <ecNumber evidence="13">2.4.1.207</ecNumber>
    </recommendedName>
</protein>
<sequence length="301" mass="33957">MALSSPYFCSNASFPLFLLMSTILNCLSNIALGGNFYQDVEITWGDGRGKIMDKGKILALSLDQASGSGFQSKNEYLYGKFDMKLKLVPGNSAGIVTAYYLRSQGSSWDEIDFEFLGNLSGEPYIVHTNVYSQGKGDREQQFYVWFDPTANFHTYSILWNAGHVVFYVDGKPIREFKNLEPFGVPYPKNQSMRIYSSIWNADDWATRGGLVKTNWSQAPFTSVFKDLRVNACIWSNNGVPSCSANSNSSTNNPWRLSQELDSTSQKRLKWVQKNYMVYNYCTDTNRFPQGLPVECTVSANS</sequence>
<evidence type="ECO:0000256" key="4">
    <source>
        <dbReference type="ARBA" id="ARBA00022679"/>
    </source>
</evidence>
<keyword evidence="8" id="KW-0325">Glycoprotein</keyword>
<dbReference type="GO" id="GO:0071555">
    <property type="term" value="P:cell wall organization"/>
    <property type="evidence" value="ECO:0007669"/>
    <property type="project" value="UniProtKB-KW"/>
</dbReference>
<evidence type="ECO:0000256" key="2">
    <source>
        <dbReference type="ARBA" id="ARBA00022523"/>
    </source>
</evidence>
<keyword evidence="2 13" id="KW-0052">Apoplast</keyword>
<dbReference type="PANTHER" id="PTHR31062">
    <property type="entry name" value="XYLOGLUCAN ENDOTRANSGLUCOSYLASE/HYDROLASE PROTEIN 8-RELATED"/>
    <property type="match status" value="1"/>
</dbReference>
<dbReference type="GO" id="GO:0004553">
    <property type="term" value="F:hydrolase activity, hydrolyzing O-glycosyl compounds"/>
    <property type="evidence" value="ECO:0007669"/>
    <property type="project" value="InterPro"/>
</dbReference>
<dbReference type="InterPro" id="IPR010713">
    <property type="entry name" value="XET_C"/>
</dbReference>
<evidence type="ECO:0000256" key="3">
    <source>
        <dbReference type="ARBA" id="ARBA00022525"/>
    </source>
</evidence>
<evidence type="ECO:0000256" key="1">
    <source>
        <dbReference type="ARBA" id="ARBA00022512"/>
    </source>
</evidence>
<dbReference type="InterPro" id="IPR013320">
    <property type="entry name" value="ConA-like_dom_sf"/>
</dbReference>
<dbReference type="GO" id="GO:0042546">
    <property type="term" value="P:cell wall biogenesis"/>
    <property type="evidence" value="ECO:0007669"/>
    <property type="project" value="InterPro"/>
</dbReference>
<evidence type="ECO:0000256" key="5">
    <source>
        <dbReference type="ARBA" id="ARBA00022729"/>
    </source>
</evidence>
<dbReference type="OrthoDB" id="4781at2759"/>
<keyword evidence="6 13" id="KW-0378">Hydrolase</keyword>
<keyword evidence="16" id="KW-1185">Reference proteome</keyword>
<dbReference type="InterPro" id="IPR008264">
    <property type="entry name" value="Beta_glucanase"/>
</dbReference>
<dbReference type="PRINTS" id="PR00737">
    <property type="entry name" value="GLHYDRLASE16"/>
</dbReference>
<dbReference type="GO" id="GO:0048046">
    <property type="term" value="C:apoplast"/>
    <property type="evidence" value="ECO:0007669"/>
    <property type="project" value="UniProtKB-SubCell"/>
</dbReference>
<evidence type="ECO:0000256" key="7">
    <source>
        <dbReference type="ARBA" id="ARBA00023157"/>
    </source>
</evidence>
<comment type="function">
    <text evidence="13">Catalyzes xyloglucan endohydrolysis (XEH) and/or endotransglycosylation (XET). Cleaves and religates xyloglucan polymers, an essential constituent of the primary cell wall, and thereby participates in cell wall construction of growing tissues.</text>
</comment>
<reference evidence="15" key="1">
    <citation type="submission" date="2020-03" db="EMBL/GenBank/DDBJ databases">
        <title>A high-quality chromosome-level genome assembly of a woody plant with both climbing and erect habits, Rhamnella rubrinervis.</title>
        <authorList>
            <person name="Lu Z."/>
            <person name="Yang Y."/>
            <person name="Zhu X."/>
            <person name="Sun Y."/>
        </authorList>
    </citation>
    <scope>NUCLEOTIDE SEQUENCE</scope>
    <source>
        <strain evidence="15">BYM</strain>
        <tissue evidence="15">Leaf</tissue>
    </source>
</reference>
<dbReference type="GO" id="GO:0010411">
    <property type="term" value="P:xyloglucan metabolic process"/>
    <property type="evidence" value="ECO:0007669"/>
    <property type="project" value="InterPro"/>
</dbReference>
<keyword evidence="7" id="KW-1015">Disulfide bond</keyword>
<dbReference type="CDD" id="cd02176">
    <property type="entry name" value="GH16_XET"/>
    <property type="match status" value="1"/>
</dbReference>
<name>A0A8K0MNQ0_9ROSA</name>
<feature type="signal peptide" evidence="13">
    <location>
        <begin position="1"/>
        <end position="33"/>
    </location>
</feature>
<dbReference type="Pfam" id="PF00722">
    <property type="entry name" value="Glyco_hydro_16"/>
    <property type="match status" value="1"/>
</dbReference>
<comment type="PTM">
    <text evidence="13">Contains at least one intrachain disulfide bond essential for its enzymatic activity.</text>
</comment>
<evidence type="ECO:0000256" key="10">
    <source>
        <dbReference type="PIRSR" id="PIRSR005604-1"/>
    </source>
</evidence>
<comment type="subcellular location">
    <subcellularLocation>
        <location evidence="13">Secreted</location>
        <location evidence="13">Cell wall</location>
    </subcellularLocation>
    <subcellularLocation>
        <location evidence="13">Secreted</location>
        <location evidence="13">Extracellular space</location>
        <location evidence="13">Apoplast</location>
    </subcellularLocation>
</comment>
<feature type="glycosylation site" description="N-linked (GlcNAc...) asparagine" evidence="11">
    <location>
        <position position="118"/>
    </location>
</feature>
<keyword evidence="13" id="KW-0961">Cell wall biogenesis/degradation</keyword>
<dbReference type="InterPro" id="IPR044791">
    <property type="entry name" value="Beta-glucanase/XTH"/>
</dbReference>
<feature type="active site" description="Nucleophile" evidence="12">
    <location>
        <position position="110"/>
    </location>
</feature>
<evidence type="ECO:0000256" key="12">
    <source>
        <dbReference type="PIRSR" id="PIRSR608264-1"/>
    </source>
</evidence>
<keyword evidence="1 13" id="KW-0134">Cell wall</keyword>
<dbReference type="PROSITE" id="PS51762">
    <property type="entry name" value="GH16_2"/>
    <property type="match status" value="1"/>
</dbReference>